<evidence type="ECO:0000256" key="1">
    <source>
        <dbReference type="ARBA" id="ARBA00004123"/>
    </source>
</evidence>
<reference evidence="9" key="1">
    <citation type="journal article" date="2014" name="Nat. Commun.">
        <title>Genomic adaptations of the halophilic Dead Sea filamentous fungus Eurotium rubrum.</title>
        <authorList>
            <person name="Kis-Papo T."/>
            <person name="Weig A.R."/>
            <person name="Riley R."/>
            <person name="Persoh D."/>
            <person name="Salamov A."/>
            <person name="Sun H."/>
            <person name="Lipzen A."/>
            <person name="Wasser S.P."/>
            <person name="Rambold G."/>
            <person name="Grigoriev I.V."/>
            <person name="Nevo E."/>
        </authorList>
    </citation>
    <scope>NUCLEOTIDE SEQUENCE [LARGE SCALE GENOMIC DNA]</scope>
    <source>
        <strain evidence="9">CBS 135680</strain>
    </source>
</reference>
<dbReference type="PANTHER" id="PTHR37534">
    <property type="entry name" value="TRANSCRIPTIONAL ACTIVATOR PROTEIN UGA3"/>
    <property type="match status" value="1"/>
</dbReference>
<dbReference type="PROSITE" id="PS50048">
    <property type="entry name" value="ZN2_CY6_FUNGAL_2"/>
    <property type="match status" value="1"/>
</dbReference>
<dbReference type="Gene3D" id="4.10.240.10">
    <property type="entry name" value="Zn(2)-C6 fungal-type DNA-binding domain"/>
    <property type="match status" value="1"/>
</dbReference>
<keyword evidence="9" id="KW-1185">Reference proteome</keyword>
<dbReference type="Proteomes" id="UP000019804">
    <property type="component" value="Unassembled WGS sequence"/>
</dbReference>
<proteinExistence type="predicted"/>
<evidence type="ECO:0000259" key="7">
    <source>
        <dbReference type="PROSITE" id="PS50048"/>
    </source>
</evidence>
<feature type="compositionally biased region" description="Polar residues" evidence="6">
    <location>
        <begin position="453"/>
        <end position="464"/>
    </location>
</feature>
<dbReference type="GO" id="GO:0000981">
    <property type="term" value="F:DNA-binding transcription factor activity, RNA polymerase II-specific"/>
    <property type="evidence" value="ECO:0007669"/>
    <property type="project" value="InterPro"/>
</dbReference>
<sequence>MFPPTRPRKRTKTFTGCWTCRTRKIKCDEAKPCCRQCHEKGLVCEGYTARLQWLAPVTGKRALHSEDPSGSSMSKSLRRLMPTEPLESVLDWHQIDSILRYLDSLEFLANSRSQGLSANIENFGVFSLEEGSSPARVDELDVIRPSTAQACQSDCGSDFIIDSESVFLGSEPSNAFFELEAACKLSDHHGQQLPLNFPPQPDSTASAISVLPEIISSLPSSFGNAVHGQSLDSEGVFPHDSDPMNKRLDFATITKSPDNMIVPFQERFLMWHYKERVVNLFCVIDNAKSPWKTIHLPRVLQCSGELSFGGPTTRIRDALRNSLLSISAFYLSNEGRDHKRNDEAANWGTIASRYRCDAIGLLKCAVETDLYADEKIKYKEFLATMLSMVTINVMSGDTSTCGVHLDGAEKLISYMNARKSSFSRKAQSLHRIYLYLRVIYESTSRRRPRSGASRFSPSLGSQRTFGPRPASPMQHLFIQDDETPSSIMPMEAGVMVSQGPGSEVSAYECIYGIPQSLLLLLKESIEVIDDVNSCRTNAESSSIPASLSQLCDELEQKIMDWPLDERFRRYEESKDSVSATIIYHQTRAFLNALIIYFSQSVMLISHRYLRQYVQAVLDSIEAIEQLKAETKILAAPLFWPAFMGATEAFEPRLQERFRQWYGRVEVYGVEAVRTGIQVVHEVWKQGPTMNRQVDTGWRSVVEKRGDCLMLT</sequence>
<name>A0A017S5J0_ASPRC</name>
<organism evidence="8 9">
    <name type="scientific">Aspergillus ruber (strain CBS 135680)</name>
    <dbReference type="NCBI Taxonomy" id="1388766"/>
    <lineage>
        <taxon>Eukaryota</taxon>
        <taxon>Fungi</taxon>
        <taxon>Dikarya</taxon>
        <taxon>Ascomycota</taxon>
        <taxon>Pezizomycotina</taxon>
        <taxon>Eurotiomycetes</taxon>
        <taxon>Eurotiomycetidae</taxon>
        <taxon>Eurotiales</taxon>
        <taxon>Aspergillaceae</taxon>
        <taxon>Aspergillus</taxon>
        <taxon>Aspergillus subgen. Aspergillus</taxon>
    </lineage>
</organism>
<dbReference type="InterPro" id="IPR036864">
    <property type="entry name" value="Zn2-C6_fun-type_DNA-bd_sf"/>
</dbReference>
<feature type="domain" description="Zn(2)-C6 fungal-type" evidence="7">
    <location>
        <begin position="16"/>
        <end position="44"/>
    </location>
</feature>
<protein>
    <submittedName>
        <fullName evidence="8">Putative C6 transcription factor</fullName>
    </submittedName>
</protein>
<dbReference type="GO" id="GO:0005634">
    <property type="term" value="C:nucleus"/>
    <property type="evidence" value="ECO:0007669"/>
    <property type="project" value="UniProtKB-SubCell"/>
</dbReference>
<accession>A0A017S5J0</accession>
<dbReference type="EMBL" id="KK088438">
    <property type="protein sequence ID" value="EYE92222.1"/>
    <property type="molecule type" value="Genomic_DNA"/>
</dbReference>
<dbReference type="AlphaFoldDB" id="A0A017S5J0"/>
<evidence type="ECO:0000313" key="8">
    <source>
        <dbReference type="EMBL" id="EYE92222.1"/>
    </source>
</evidence>
<evidence type="ECO:0000256" key="6">
    <source>
        <dbReference type="SAM" id="MobiDB-lite"/>
    </source>
</evidence>
<dbReference type="RefSeq" id="XP_040635910.1">
    <property type="nucleotide sequence ID" value="XM_040782749.1"/>
</dbReference>
<keyword evidence="3" id="KW-0238">DNA-binding</keyword>
<dbReference type="GeneID" id="63697873"/>
<feature type="region of interest" description="Disordered" evidence="6">
    <location>
        <begin position="448"/>
        <end position="473"/>
    </location>
</feature>
<evidence type="ECO:0000256" key="3">
    <source>
        <dbReference type="ARBA" id="ARBA00023125"/>
    </source>
</evidence>
<dbReference type="GO" id="GO:0003677">
    <property type="term" value="F:DNA binding"/>
    <property type="evidence" value="ECO:0007669"/>
    <property type="project" value="UniProtKB-KW"/>
</dbReference>
<dbReference type="STRING" id="1388766.A0A017S5J0"/>
<evidence type="ECO:0000256" key="4">
    <source>
        <dbReference type="ARBA" id="ARBA00023163"/>
    </source>
</evidence>
<dbReference type="SMART" id="SM00066">
    <property type="entry name" value="GAL4"/>
    <property type="match status" value="1"/>
</dbReference>
<dbReference type="HOGENOM" id="CLU_009030_2_0_1"/>
<gene>
    <name evidence="8" type="ORF">EURHEDRAFT_415639</name>
</gene>
<dbReference type="CDD" id="cd00067">
    <property type="entry name" value="GAL4"/>
    <property type="match status" value="1"/>
</dbReference>
<dbReference type="PROSITE" id="PS00463">
    <property type="entry name" value="ZN2_CY6_FUNGAL_1"/>
    <property type="match status" value="1"/>
</dbReference>
<dbReference type="Pfam" id="PF11951">
    <property type="entry name" value="Fungal_trans_2"/>
    <property type="match status" value="1"/>
</dbReference>
<dbReference type="OrthoDB" id="3477330at2759"/>
<evidence type="ECO:0000256" key="2">
    <source>
        <dbReference type="ARBA" id="ARBA00023015"/>
    </source>
</evidence>
<dbReference type="InterPro" id="IPR001138">
    <property type="entry name" value="Zn2Cys6_DnaBD"/>
</dbReference>
<keyword evidence="4" id="KW-0804">Transcription</keyword>
<dbReference type="Pfam" id="PF00172">
    <property type="entry name" value="Zn_clus"/>
    <property type="match status" value="1"/>
</dbReference>
<comment type="subcellular location">
    <subcellularLocation>
        <location evidence="1">Nucleus</location>
    </subcellularLocation>
</comment>
<evidence type="ECO:0000256" key="5">
    <source>
        <dbReference type="ARBA" id="ARBA00023242"/>
    </source>
</evidence>
<dbReference type="PANTHER" id="PTHR37534:SF46">
    <property type="entry name" value="ZN(II)2CYS6 TRANSCRIPTION FACTOR (EUROFUNG)"/>
    <property type="match status" value="1"/>
</dbReference>
<evidence type="ECO:0000313" key="9">
    <source>
        <dbReference type="Proteomes" id="UP000019804"/>
    </source>
</evidence>
<dbReference type="GO" id="GO:0008270">
    <property type="term" value="F:zinc ion binding"/>
    <property type="evidence" value="ECO:0007669"/>
    <property type="project" value="InterPro"/>
</dbReference>
<dbReference type="SUPFAM" id="SSF57701">
    <property type="entry name" value="Zn2/Cys6 DNA-binding domain"/>
    <property type="match status" value="1"/>
</dbReference>
<keyword evidence="5" id="KW-0539">Nucleus</keyword>
<dbReference type="InterPro" id="IPR021858">
    <property type="entry name" value="Fun_TF"/>
</dbReference>
<keyword evidence="2" id="KW-0805">Transcription regulation</keyword>